<dbReference type="HOGENOM" id="CLU_012949_0_2_1"/>
<reference evidence="6 8" key="1">
    <citation type="journal article" date="2013" name="Genome Biol.">
        <title>Draft genome of the mountain pine beetle, Dendroctonus ponderosae Hopkins, a major forest pest.</title>
        <authorList>
            <person name="Keeling C.I."/>
            <person name="Yuen M.M."/>
            <person name="Liao N.Y."/>
            <person name="Docking T.R."/>
            <person name="Chan S.K."/>
            <person name="Taylor G.A."/>
            <person name="Palmquist D.L."/>
            <person name="Jackman S.D."/>
            <person name="Nguyen A."/>
            <person name="Li M."/>
            <person name="Henderson H."/>
            <person name="Janes J.K."/>
            <person name="Zhao Y."/>
            <person name="Pandoh P."/>
            <person name="Moore R."/>
            <person name="Sperling F.A."/>
            <person name="Huber D.P."/>
            <person name="Birol I."/>
            <person name="Jones S.J."/>
            <person name="Bohlmann J."/>
        </authorList>
    </citation>
    <scope>NUCLEOTIDE SEQUENCE</scope>
</reference>
<keyword evidence="5" id="KW-0472">Membrane</keyword>
<comment type="catalytic activity">
    <reaction evidence="5">
        <text>glucuronate acceptor + UDP-alpha-D-glucuronate = acceptor beta-D-glucuronoside + UDP + H(+)</text>
        <dbReference type="Rhea" id="RHEA:21032"/>
        <dbReference type="ChEBI" id="CHEBI:15378"/>
        <dbReference type="ChEBI" id="CHEBI:58052"/>
        <dbReference type="ChEBI" id="CHEBI:58223"/>
        <dbReference type="ChEBI" id="CHEBI:132367"/>
        <dbReference type="ChEBI" id="CHEBI:132368"/>
        <dbReference type="EC" id="2.4.1.17"/>
    </reaction>
</comment>
<dbReference type="SUPFAM" id="SSF53756">
    <property type="entry name" value="UDP-Glycosyltransferase/glycogen phosphorylase"/>
    <property type="match status" value="1"/>
</dbReference>
<dbReference type="EMBL" id="KB740774">
    <property type="protein sequence ID" value="ENN78970.1"/>
    <property type="molecule type" value="Genomic_DNA"/>
</dbReference>
<dbReference type="AlphaFoldDB" id="N6UB74"/>
<dbReference type="InterPro" id="IPR035595">
    <property type="entry name" value="UDP_glycos_trans_CS"/>
</dbReference>
<proteinExistence type="inferred from homology"/>
<dbReference type="PANTHER" id="PTHR48043:SF114">
    <property type="entry name" value="IP04436P-RELATED"/>
    <property type="match status" value="1"/>
</dbReference>
<evidence type="ECO:0000256" key="1">
    <source>
        <dbReference type="ARBA" id="ARBA00009995"/>
    </source>
</evidence>
<feature type="non-terminal residue" evidence="6">
    <location>
        <position position="1"/>
    </location>
</feature>
<dbReference type="CDD" id="cd03784">
    <property type="entry name" value="GT1_Gtf-like"/>
    <property type="match status" value="1"/>
</dbReference>
<dbReference type="OrthoDB" id="5835829at2759"/>
<evidence type="ECO:0000256" key="4">
    <source>
        <dbReference type="RuleBase" id="RU003718"/>
    </source>
</evidence>
<dbReference type="OMA" id="WLPQFDV"/>
<dbReference type="GO" id="GO:0016020">
    <property type="term" value="C:membrane"/>
    <property type="evidence" value="ECO:0007669"/>
    <property type="project" value="UniProtKB-SubCell"/>
</dbReference>
<name>N6UB74_DENPD</name>
<dbReference type="Gene3D" id="3.40.50.2000">
    <property type="entry name" value="Glycogen Phosphorylase B"/>
    <property type="match status" value="2"/>
</dbReference>
<dbReference type="RefSeq" id="XP_019756912.2">
    <property type="nucleotide sequence ID" value="XM_019901353.2"/>
</dbReference>
<accession>N6UB74</accession>
<dbReference type="PANTHER" id="PTHR48043">
    <property type="entry name" value="EG:EG0003.4 PROTEIN-RELATED"/>
    <property type="match status" value="1"/>
</dbReference>
<gene>
    <name evidence="7" type="primary">109535443</name>
    <name evidence="6" type="ORF">YQE_04571</name>
</gene>
<dbReference type="Pfam" id="PF00201">
    <property type="entry name" value="UDPGT"/>
    <property type="match status" value="1"/>
</dbReference>
<reference evidence="7" key="2">
    <citation type="submission" date="2024-08" db="UniProtKB">
        <authorList>
            <consortium name="EnsemblMetazoa"/>
        </authorList>
    </citation>
    <scope>IDENTIFICATION</scope>
</reference>
<evidence type="ECO:0000256" key="3">
    <source>
        <dbReference type="ARBA" id="ARBA00022679"/>
    </source>
</evidence>
<evidence type="ECO:0000313" key="7">
    <source>
        <dbReference type="EnsemblMetazoa" id="XP_019756912.1"/>
    </source>
</evidence>
<sequence length="512" mass="57947">MKLLYTLFLLISGLFVTVPISYAYNILVIFGHPGKSHYDVFKPLFQELGDRGHNITIISHVKTTGDIKNGRDVLLSDKPLVNFLNLSDFPGNHLQRYLEAHMIGYFADLTCEPSLQSEELQNFLKEDNQFDIILTEMFNTNCFFGLINKFQAPFIGLSSCAMMAWHPDWFGSPNNPSYNSMTYMAYPVPMTFLQRVENTLMYIENVLEYKFMMEWSGRKLSLQYTGFEPVDPHKASLLLLNTHYSLHGAKPLTPSIVEVGGIHVVSKKPKKLPVDIEKWTNEATSGLIYFSLGSLVKGHTFPDLQLKAFIKAFSKLPQKVLWKWEIDDMPGKPGNIMLTKWAPQFDILCHPNTVLFISHGGLLGTTEAVHCGVPMLVMPQFGDQPLNAEALKSNGAGVILKLRDATEDSISEAISEAMSTKTKTKAKDLSERFKDRLVSPLETSIFWIEYIAKHKGGQSLQSASIAMPFYQYFLLDVIAFTVLALFLFLFIIFESICLFARRFFGKPKTKLL</sequence>
<feature type="transmembrane region" description="Helical" evidence="5">
    <location>
        <begin position="469"/>
        <end position="500"/>
    </location>
</feature>
<keyword evidence="5" id="KW-0812">Transmembrane</keyword>
<keyword evidence="3 4" id="KW-0808">Transferase</keyword>
<evidence type="ECO:0000313" key="8">
    <source>
        <dbReference type="Proteomes" id="UP000019118"/>
    </source>
</evidence>
<keyword evidence="8" id="KW-1185">Reference proteome</keyword>
<dbReference type="Proteomes" id="UP000019118">
    <property type="component" value="Unassembled WGS sequence"/>
</dbReference>
<evidence type="ECO:0000313" key="6">
    <source>
        <dbReference type="EMBL" id="ENN78970.1"/>
    </source>
</evidence>
<comment type="similarity">
    <text evidence="1 4">Belongs to the UDP-glycosyltransferase family.</text>
</comment>
<dbReference type="FunFam" id="3.40.50.2000:FF:000050">
    <property type="entry name" value="UDP-glucuronosyltransferase"/>
    <property type="match status" value="1"/>
</dbReference>
<protein>
    <recommendedName>
        <fullName evidence="5">UDP-glucuronosyltransferase</fullName>
        <ecNumber evidence="5">2.4.1.17</ecNumber>
    </recommendedName>
</protein>
<evidence type="ECO:0000256" key="2">
    <source>
        <dbReference type="ARBA" id="ARBA00022676"/>
    </source>
</evidence>
<dbReference type="GO" id="GO:0015020">
    <property type="term" value="F:glucuronosyltransferase activity"/>
    <property type="evidence" value="ECO:0007669"/>
    <property type="project" value="UniProtKB-EC"/>
</dbReference>
<organism evidence="6">
    <name type="scientific">Dendroctonus ponderosae</name>
    <name type="common">Mountain pine beetle</name>
    <dbReference type="NCBI Taxonomy" id="77166"/>
    <lineage>
        <taxon>Eukaryota</taxon>
        <taxon>Metazoa</taxon>
        <taxon>Ecdysozoa</taxon>
        <taxon>Arthropoda</taxon>
        <taxon>Hexapoda</taxon>
        <taxon>Insecta</taxon>
        <taxon>Pterygota</taxon>
        <taxon>Neoptera</taxon>
        <taxon>Endopterygota</taxon>
        <taxon>Coleoptera</taxon>
        <taxon>Polyphaga</taxon>
        <taxon>Cucujiformia</taxon>
        <taxon>Curculionidae</taxon>
        <taxon>Scolytinae</taxon>
        <taxon>Dendroctonus</taxon>
    </lineage>
</organism>
<dbReference type="KEGG" id="dpa:109535443"/>
<evidence type="ECO:0000256" key="5">
    <source>
        <dbReference type="RuleBase" id="RU362059"/>
    </source>
</evidence>
<keyword evidence="2 4" id="KW-0328">Glycosyltransferase</keyword>
<comment type="subcellular location">
    <subcellularLocation>
        <location evidence="5">Membrane</location>
        <topology evidence="5">Single-pass membrane protein</topology>
    </subcellularLocation>
</comment>
<dbReference type="EC" id="2.4.1.17" evidence="5"/>
<keyword evidence="5" id="KW-1133">Transmembrane helix</keyword>
<dbReference type="PROSITE" id="PS00375">
    <property type="entry name" value="UDPGT"/>
    <property type="match status" value="1"/>
</dbReference>
<dbReference type="InterPro" id="IPR050271">
    <property type="entry name" value="UDP-glycosyltransferase"/>
</dbReference>
<dbReference type="InterPro" id="IPR002213">
    <property type="entry name" value="UDP_glucos_trans"/>
</dbReference>
<dbReference type="EnsemblMetazoa" id="XM_019901353.1">
    <property type="protein sequence ID" value="XP_019756912.1"/>
    <property type="gene ID" value="LOC109535443"/>
</dbReference>